<accession>A0A3P9J4S7</accession>
<organism evidence="6 7">
    <name type="scientific">Oryzias latipes</name>
    <name type="common">Japanese rice fish</name>
    <name type="synonym">Japanese killifish</name>
    <dbReference type="NCBI Taxonomy" id="8090"/>
    <lineage>
        <taxon>Eukaryota</taxon>
        <taxon>Metazoa</taxon>
        <taxon>Chordata</taxon>
        <taxon>Craniata</taxon>
        <taxon>Vertebrata</taxon>
        <taxon>Euteleostomi</taxon>
        <taxon>Actinopterygii</taxon>
        <taxon>Neopterygii</taxon>
        <taxon>Teleostei</taxon>
        <taxon>Neoteleostei</taxon>
        <taxon>Acanthomorphata</taxon>
        <taxon>Ovalentaria</taxon>
        <taxon>Atherinomorphae</taxon>
        <taxon>Beloniformes</taxon>
        <taxon>Adrianichthyidae</taxon>
        <taxon>Oryziinae</taxon>
        <taxon>Oryzias</taxon>
    </lineage>
</organism>
<dbReference type="AlphaFoldDB" id="A0A3P9J4S7"/>
<reference evidence="6" key="4">
    <citation type="submission" date="2025-09" db="UniProtKB">
        <authorList>
            <consortium name="Ensembl"/>
        </authorList>
    </citation>
    <scope>IDENTIFICATION</scope>
    <source>
        <strain evidence="6">HSOK</strain>
    </source>
</reference>
<proteinExistence type="predicted"/>
<feature type="compositionally biased region" description="Basic and acidic residues" evidence="2">
    <location>
        <begin position="236"/>
        <end position="245"/>
    </location>
</feature>
<dbReference type="GO" id="GO:0000902">
    <property type="term" value="P:cell morphogenesis"/>
    <property type="evidence" value="ECO:0007669"/>
    <property type="project" value="InterPro"/>
</dbReference>
<dbReference type="Pfam" id="PF19421">
    <property type="entry name" value="Fry_C"/>
    <property type="match status" value="1"/>
</dbReference>
<feature type="compositionally biased region" description="Low complexity" evidence="2">
    <location>
        <begin position="1"/>
        <end position="16"/>
    </location>
</feature>
<feature type="region of interest" description="Disordered" evidence="2">
    <location>
        <begin position="619"/>
        <end position="641"/>
    </location>
</feature>
<feature type="region of interest" description="Disordered" evidence="2">
    <location>
        <begin position="754"/>
        <end position="828"/>
    </location>
</feature>
<dbReference type="InterPro" id="IPR039867">
    <property type="entry name" value="Furry/Tao3/Mor2"/>
</dbReference>
<evidence type="ECO:0000256" key="1">
    <source>
        <dbReference type="SAM" id="Coils"/>
    </source>
</evidence>
<feature type="domain" description="Cell morphogenesis protein C-terminal" evidence="3">
    <location>
        <begin position="292"/>
        <end position="543"/>
    </location>
</feature>
<dbReference type="Pfam" id="PF14228">
    <property type="entry name" value="MOR2-PAG1_mid"/>
    <property type="match status" value="1"/>
</dbReference>
<evidence type="ECO:0000313" key="6">
    <source>
        <dbReference type="Ensembl" id="ENSORLP00015027257.1"/>
    </source>
</evidence>
<dbReference type="Proteomes" id="UP000265200">
    <property type="component" value="Chromosome 4"/>
</dbReference>
<feature type="compositionally biased region" description="Acidic residues" evidence="2">
    <location>
        <begin position="776"/>
        <end position="785"/>
    </location>
</feature>
<reference key="1">
    <citation type="journal article" date="2007" name="Nature">
        <title>The medaka draft genome and insights into vertebrate genome evolution.</title>
        <authorList>
            <person name="Kasahara M."/>
            <person name="Naruse K."/>
            <person name="Sasaki S."/>
            <person name="Nakatani Y."/>
            <person name="Qu W."/>
            <person name="Ahsan B."/>
            <person name="Yamada T."/>
            <person name="Nagayasu Y."/>
            <person name="Doi K."/>
            <person name="Kasai Y."/>
            <person name="Jindo T."/>
            <person name="Kobayashi D."/>
            <person name="Shimada A."/>
            <person name="Toyoda A."/>
            <person name="Kuroki Y."/>
            <person name="Fujiyama A."/>
            <person name="Sasaki T."/>
            <person name="Shimizu A."/>
            <person name="Asakawa S."/>
            <person name="Shimizu N."/>
            <person name="Hashimoto S."/>
            <person name="Yang J."/>
            <person name="Lee Y."/>
            <person name="Matsushima K."/>
            <person name="Sugano S."/>
            <person name="Sakaizumi M."/>
            <person name="Narita T."/>
            <person name="Ohishi K."/>
            <person name="Haga S."/>
            <person name="Ohta F."/>
            <person name="Nomoto H."/>
            <person name="Nogata K."/>
            <person name="Morishita T."/>
            <person name="Endo T."/>
            <person name="Shin-I T."/>
            <person name="Takeda H."/>
            <person name="Morishita S."/>
            <person name="Kohara Y."/>
        </authorList>
    </citation>
    <scope>NUCLEOTIDE SEQUENCE [LARGE SCALE GENOMIC DNA]</scope>
    <source>
        <strain>Hd-rR</strain>
    </source>
</reference>
<dbReference type="Pfam" id="PF14225">
    <property type="entry name" value="MOR2-PAG1_C"/>
    <property type="match status" value="1"/>
</dbReference>
<feature type="coiled-coil region" evidence="1">
    <location>
        <begin position="891"/>
        <end position="918"/>
    </location>
</feature>
<protein>
    <submittedName>
        <fullName evidence="6">Furry homolog, like</fullName>
    </submittedName>
</protein>
<feature type="compositionally biased region" description="Polar residues" evidence="2">
    <location>
        <begin position="811"/>
        <end position="826"/>
    </location>
</feature>
<dbReference type="InterPro" id="IPR025481">
    <property type="entry name" value="Cell_Morphogen_C"/>
</dbReference>
<feature type="domain" description="Cell morphogenesis central region" evidence="4">
    <location>
        <begin position="38"/>
        <end position="153"/>
    </location>
</feature>
<dbReference type="InterPro" id="IPR029473">
    <property type="entry name" value="MOR2-PAG1_mid"/>
</dbReference>
<evidence type="ECO:0000259" key="4">
    <source>
        <dbReference type="Pfam" id="PF14228"/>
    </source>
</evidence>
<dbReference type="PANTHER" id="PTHR12295">
    <property type="entry name" value="FURRY-RELATED"/>
    <property type="match status" value="1"/>
</dbReference>
<feature type="region of interest" description="Disordered" evidence="2">
    <location>
        <begin position="226"/>
        <end position="245"/>
    </location>
</feature>
<evidence type="ECO:0000313" key="7">
    <source>
        <dbReference type="Proteomes" id="UP000265200"/>
    </source>
</evidence>
<feature type="region of interest" description="Disordered" evidence="2">
    <location>
        <begin position="1"/>
        <end position="21"/>
    </location>
</feature>
<dbReference type="PANTHER" id="PTHR12295:SF9">
    <property type="entry name" value="PROTEIN FURRY HOMOLOG-LIKE"/>
    <property type="match status" value="1"/>
</dbReference>
<dbReference type="InterPro" id="IPR045842">
    <property type="entry name" value="Fry_C"/>
</dbReference>
<feature type="compositionally biased region" description="Polar residues" evidence="2">
    <location>
        <begin position="787"/>
        <end position="802"/>
    </location>
</feature>
<feature type="domain" description="Protein furry C-terminal" evidence="5">
    <location>
        <begin position="575"/>
        <end position="1260"/>
    </location>
</feature>
<dbReference type="Ensembl" id="ENSORLT00015000799.1">
    <property type="protein sequence ID" value="ENSORLP00015027257.1"/>
    <property type="gene ID" value="ENSORLG00015009281.1"/>
</dbReference>
<evidence type="ECO:0000256" key="2">
    <source>
        <dbReference type="SAM" id="MobiDB-lite"/>
    </source>
</evidence>
<feature type="compositionally biased region" description="Polar residues" evidence="2">
    <location>
        <begin position="755"/>
        <end position="772"/>
    </location>
</feature>
<sequence>MTDSGLSSSSTSSSISLGGGGGALSSLSPTLLGDGDVAGEQEEKAKALIEFITSRKQGPLWNHEDVSPKNPGIKSADHLSSFVRRVVAVFQISQTGFQLESLLSEVALRTALSCSSRHYAGRSFQIFRALRQPLTSATLSDILSRLVETVGDPGEDAQGFVIELLLTLESGIDTLAESVKNYDFLSALMQSSAQEHLLGAKFAVNRKSTGQLNLNSSGLPHAVHTRSNSLRTSLMSERKADRRRSNTLDVAERVGSSLGNLARTRSLSSLGGGASPVRDAAPPVDPSNLMATVFWIATSLLESDYEFEYLLALRLLNKLLGQMPLDRPDSRECLETVQEKLKWYNFPGLLQLFLKGFTSASTQELTIHLLSKLITVSRQMLIDPTQVAGFPLNILCLLPHLIQHFDSPTLFCKETADKIAKVCADEKSATLSNLAHMMSLYSTHSYSRDCTNWINVVCRYLNDAFAEKILNLVTYLAELLEKGLPSMQQSLLQIIYSLLSHIDLSAAPVKQFNLEIMKIIGKYVQSPHWREAQNILKLVVSRSASLVVPDDVQRSYSSESCSSPEIAFTRIFNNSSKELPGKTLDFHFDISETPIIGHKYGDQRTAAGRNGKPQVIAVTRSTSSTSSGSNSTGLVQVSWKRPQLSQRRTRERLMNVLSLCGPESGIPKNPSVVFSSSEDLDSADQQTSLIPTVEEVTGEEEMLGEDTGSEQQFGVFKDFDFLDVELEDVEGESMDNFNWGVRRRSIDSMDKADTPSLQECQYTGSTPSLNLTNHEDTDESSEEEVLSASQVLSHSGLLNSDSATDDAASNHVDSLQHSQELPSSAMTEEASVLHPLPSVPSLPCLEMTHSSSTCSSLCEEESQTVLDLCLPAPPETKPDPYPDSTCDSVWEDDLTQALKELDDRCEEEEADFSSMSSQDEGDADCFSEIQASPPPSPFLSAILAAFQPVAYDSEEDAWRCHVNQMLSDIDGSSAVYTFHVFSRLFESIQRKFGSITHSSVRFLGERLQRMGNQFLSSLEVMTSCLQCPTVLMDAETLVSCGLLETLKFSVLELQEHLDTYNAKKEAAEDWLENCRKTFGDKDSSQTLNSHAQELELCRRLYKLHFQLLLLFQAYCKLISRVETIKREAEVTNMSEELAVLESCLNEADTGNDGQEDVCLSDNVHTNTETAIQSLIETLRARDFSSALTQVKIFRSLWPNDIFGSESDNAVQTLLHIYFRHQTLGQTGCLAVVGPSRDLSQANARLMELNLQIREALSQAQVCLPPPTMVSTSL</sequence>
<reference evidence="6" key="3">
    <citation type="submission" date="2025-08" db="UniProtKB">
        <authorList>
            <consortium name="Ensembl"/>
        </authorList>
    </citation>
    <scope>IDENTIFICATION</scope>
    <source>
        <strain evidence="6">HSOK</strain>
    </source>
</reference>
<evidence type="ECO:0000259" key="3">
    <source>
        <dbReference type="Pfam" id="PF14225"/>
    </source>
</evidence>
<evidence type="ECO:0000259" key="5">
    <source>
        <dbReference type="Pfam" id="PF19421"/>
    </source>
</evidence>
<reference evidence="6 7" key="2">
    <citation type="submission" date="2017-04" db="EMBL/GenBank/DDBJ databases">
        <title>CpG methylation of centromeres and impact of large insertions on vertebrate speciation.</title>
        <authorList>
            <person name="Ichikawa K."/>
            <person name="Yoshimura J."/>
            <person name="Morishita S."/>
        </authorList>
    </citation>
    <scope>NUCLEOTIDE SEQUENCE</scope>
    <source>
        <strain evidence="6 7">HSOK</strain>
    </source>
</reference>
<dbReference type="InterPro" id="IPR016024">
    <property type="entry name" value="ARM-type_fold"/>
</dbReference>
<keyword evidence="1" id="KW-0175">Coiled coil</keyword>
<name>A0A3P9J4S7_ORYLA</name>
<feature type="compositionally biased region" description="Polar residues" evidence="2">
    <location>
        <begin position="226"/>
        <end position="235"/>
    </location>
</feature>
<feature type="compositionally biased region" description="Low complexity" evidence="2">
    <location>
        <begin position="619"/>
        <end position="632"/>
    </location>
</feature>
<dbReference type="SUPFAM" id="SSF48371">
    <property type="entry name" value="ARM repeat"/>
    <property type="match status" value="1"/>
</dbReference>